<feature type="active site" description="Nucleophile" evidence="4">
    <location>
        <position position="253"/>
    </location>
</feature>
<dbReference type="InterPro" id="IPR023343">
    <property type="entry name" value="Penicillin_amidase_dom1"/>
</dbReference>
<dbReference type="GO" id="GO:0016811">
    <property type="term" value="F:hydrolase activity, acting on carbon-nitrogen (but not peptide) bonds, in linear amides"/>
    <property type="evidence" value="ECO:0007669"/>
    <property type="project" value="InterPro"/>
</dbReference>
<evidence type="ECO:0000256" key="3">
    <source>
        <dbReference type="ARBA" id="ARBA00023145"/>
    </source>
</evidence>
<dbReference type="PANTHER" id="PTHR34218:SF4">
    <property type="entry name" value="ACYL-HOMOSERINE LACTONE ACYLASE QUIP"/>
    <property type="match status" value="1"/>
</dbReference>
<dbReference type="PANTHER" id="PTHR34218">
    <property type="entry name" value="PEPTIDASE S45 PENICILLIN AMIDASE"/>
    <property type="match status" value="1"/>
</dbReference>
<accession>W0SHV4</accession>
<keyword evidence="6" id="KW-1133">Transmembrane helix</keyword>
<keyword evidence="2" id="KW-0378">Hydrolase</keyword>
<reference evidence="7 8" key="1">
    <citation type="journal article" date="2014" name="Syst. Appl. Microbiol.">
        <title>Complete genomes of freshwater sulfur oxidizers Sulfuricella denitrificans skB26 and Sulfuritalea hydrogenivorans sk43H: genetic insights into the sulfur oxidation pathway of betaproteobacteria.</title>
        <authorList>
            <person name="Watanabe T."/>
            <person name="Kojima H."/>
            <person name="Fukui M."/>
        </authorList>
    </citation>
    <scope>NUCLEOTIDE SEQUENCE [LARGE SCALE GENOMIC DNA]</scope>
    <source>
        <strain evidence="7">DSM22779</strain>
    </source>
</reference>
<comment type="similarity">
    <text evidence="1">Belongs to the peptidase S45 family.</text>
</comment>
<evidence type="ECO:0000256" key="4">
    <source>
        <dbReference type="PIRSR" id="PIRSR001227-1"/>
    </source>
</evidence>
<evidence type="ECO:0000256" key="1">
    <source>
        <dbReference type="ARBA" id="ARBA00006586"/>
    </source>
</evidence>
<dbReference type="PIRSF" id="PIRSF001227">
    <property type="entry name" value="Pen_acylase"/>
    <property type="match status" value="1"/>
</dbReference>
<dbReference type="AlphaFoldDB" id="W0SHV4"/>
<feature type="binding site" evidence="5">
    <location>
        <position position="189"/>
    </location>
    <ligand>
        <name>Ca(2+)</name>
        <dbReference type="ChEBI" id="CHEBI:29108"/>
    </ligand>
</feature>
<evidence type="ECO:0000256" key="6">
    <source>
        <dbReference type="SAM" id="Phobius"/>
    </source>
</evidence>
<organism evidence="7 8">
    <name type="scientific">Sulfuritalea hydrogenivorans sk43H</name>
    <dbReference type="NCBI Taxonomy" id="1223802"/>
    <lineage>
        <taxon>Bacteria</taxon>
        <taxon>Pseudomonadati</taxon>
        <taxon>Pseudomonadota</taxon>
        <taxon>Betaproteobacteria</taxon>
        <taxon>Nitrosomonadales</taxon>
        <taxon>Sterolibacteriaceae</taxon>
        <taxon>Sulfuritalea</taxon>
    </lineage>
</organism>
<dbReference type="Gene3D" id="2.30.120.10">
    <property type="match status" value="1"/>
</dbReference>
<dbReference type="GO" id="GO:0046872">
    <property type="term" value="F:metal ion binding"/>
    <property type="evidence" value="ECO:0007669"/>
    <property type="project" value="UniProtKB-KW"/>
</dbReference>
<comment type="cofactor">
    <cofactor evidence="5">
        <name>Ca(2+)</name>
        <dbReference type="ChEBI" id="CHEBI:29108"/>
    </cofactor>
    <text evidence="5">Binds 1 Ca(2+) ion per dimer.</text>
</comment>
<feature type="binding site" evidence="5">
    <location>
        <position position="328"/>
    </location>
    <ligand>
        <name>Ca(2+)</name>
        <dbReference type="ChEBI" id="CHEBI:29108"/>
    </ligand>
</feature>
<protein>
    <submittedName>
        <fullName evidence="7">Penicillin amidase</fullName>
    </submittedName>
</protein>
<dbReference type="STRING" id="1223802.SUTH_01721"/>
<dbReference type="RefSeq" id="WP_041098565.1">
    <property type="nucleotide sequence ID" value="NZ_AP012547.1"/>
</dbReference>
<keyword evidence="6" id="KW-0472">Membrane</keyword>
<dbReference type="InterPro" id="IPR043146">
    <property type="entry name" value="Penicillin_amidase_N_B-knob"/>
</dbReference>
<gene>
    <name evidence="7" type="ORF">SUTH_01721</name>
</gene>
<dbReference type="Gene3D" id="1.10.439.10">
    <property type="entry name" value="Penicillin Amidohydrolase, domain 1"/>
    <property type="match status" value="1"/>
</dbReference>
<keyword evidence="3" id="KW-0865">Zymogen</keyword>
<keyword evidence="6" id="KW-0812">Transmembrane</keyword>
<dbReference type="InterPro" id="IPR043147">
    <property type="entry name" value="Penicillin_amidase_A-knob"/>
</dbReference>
<dbReference type="EMBL" id="AP012547">
    <property type="protein sequence ID" value="BAO29513.1"/>
    <property type="molecule type" value="Genomic_DNA"/>
</dbReference>
<dbReference type="OrthoDB" id="9760084at2"/>
<evidence type="ECO:0000256" key="2">
    <source>
        <dbReference type="ARBA" id="ARBA00022801"/>
    </source>
</evidence>
<dbReference type="Pfam" id="PF01804">
    <property type="entry name" value="Penicil_amidase"/>
    <property type="match status" value="1"/>
</dbReference>
<proteinExistence type="inferred from homology"/>
<evidence type="ECO:0000313" key="8">
    <source>
        <dbReference type="Proteomes" id="UP000031637"/>
    </source>
</evidence>
<dbReference type="CDD" id="cd03747">
    <property type="entry name" value="Ntn_PGA_like"/>
    <property type="match status" value="1"/>
</dbReference>
<feature type="transmembrane region" description="Helical" evidence="6">
    <location>
        <begin position="12"/>
        <end position="31"/>
    </location>
</feature>
<evidence type="ECO:0000313" key="7">
    <source>
        <dbReference type="EMBL" id="BAO29513.1"/>
    </source>
</evidence>
<evidence type="ECO:0000256" key="5">
    <source>
        <dbReference type="PIRSR" id="PIRSR001227-2"/>
    </source>
</evidence>
<sequence length="803" mass="87713">MSVRNWLPRIAGVLLAVLGLVVLVGVIWWRVVAPVTEGGIAVAGLVGEVSIERDEAGIPTVRGANRDAVLFGLGFVHAQDRLWQLETHRRIGSGRLSEAFGPGALDNDKFLRALGVRRAAAAQWEQLGGDARAAVLAYTAGINAFAGHMRARPPEFLILGLQPEPWTPLDTLAWGIMMAWDLGGNWTNELLRMRLALSLPVQRINELLPPYPGEKSLATRDYAALYRELKISGELGKQALLDAPESGVEGVGSNNWVVAGSHTVSGKPLLANDPHLKLTAPALWYFARLEAPGLKVAGATMPGLPMVVLGQNDRIAWGFTNTNPDVQDVYLEQIKPDDASRYRTPEGWAPFQSFAETIRVKGQADVSLTVRATRHGPVISDAGTAMVAGLSGAASGPTYALALRWTALDADAASIDAGLAISGAGSVGEFVNAAEKYKAPMQNMVVADVDGNIGFIAAGRIPLRRADNDLRGQAPAPGWEARYDWDGFLVADKTPREINPPRGWIATANHRITSADYPHYITSEWAVPYRQQRIETLLKERPQHDKESLRRIQTDVVSLATQRLLPWLRQAKPAHALGATAMQRLTAFDGEMRAGDAAPLIFAAWARELTRAVFADEMGGDDAYLRQVGRSDFRAALEGVLERNDAWWCDDKATPAVETCERLISRSLDRALDELQQRLGPDLARWQWGAVHQARSEHRPFSKVKALAPWFELRTATGGDNYTVNVARYHLKGDEPYLNEHAASLRAIYDLKDTVNSSVMHSSGQSGLVLAPEYRGFVGPWTAVRDLPLWGKGNRILVLHGAK</sequence>
<dbReference type="KEGG" id="shd:SUTH_01721"/>
<dbReference type="HOGENOM" id="CLU_011790_0_1_4"/>
<name>W0SHV4_9PROT</name>
<keyword evidence="5" id="KW-0479">Metal-binding</keyword>
<dbReference type="Gene3D" id="1.10.1400.10">
    <property type="match status" value="1"/>
</dbReference>
<dbReference type="InterPro" id="IPR002692">
    <property type="entry name" value="S45"/>
</dbReference>
<dbReference type="InterPro" id="IPR014395">
    <property type="entry name" value="Pen/GL7ACA/AHL_acylase"/>
</dbReference>
<dbReference type="MEROPS" id="S45.003"/>
<dbReference type="Proteomes" id="UP000031637">
    <property type="component" value="Chromosome"/>
</dbReference>
<dbReference type="InterPro" id="IPR029055">
    <property type="entry name" value="Ntn_hydrolases_N"/>
</dbReference>
<dbReference type="GO" id="GO:0017000">
    <property type="term" value="P:antibiotic biosynthetic process"/>
    <property type="evidence" value="ECO:0007669"/>
    <property type="project" value="InterPro"/>
</dbReference>
<keyword evidence="8" id="KW-1185">Reference proteome</keyword>
<dbReference type="Gene3D" id="3.60.20.10">
    <property type="entry name" value="Glutamine Phosphoribosylpyrophosphate, subunit 1, domain 1"/>
    <property type="match status" value="1"/>
</dbReference>
<keyword evidence="5" id="KW-0106">Calcium</keyword>
<dbReference type="SUPFAM" id="SSF56235">
    <property type="entry name" value="N-terminal nucleophile aminohydrolases (Ntn hydrolases)"/>
    <property type="match status" value="1"/>
</dbReference>
<feature type="binding site" evidence="5">
    <location>
        <position position="325"/>
    </location>
    <ligand>
        <name>Ca(2+)</name>
        <dbReference type="ChEBI" id="CHEBI:29108"/>
    </ligand>
</feature>